<proteinExistence type="predicted"/>
<dbReference type="AlphaFoldDB" id="A0A7I3ZAZ5"/>
<reference evidence="1" key="3">
    <citation type="submission" date="2020-12" db="UniProtKB">
        <authorList>
            <consortium name="EnsemblPlants"/>
        </authorList>
    </citation>
    <scope>IDENTIFICATION</scope>
</reference>
<protein>
    <submittedName>
        <fullName evidence="1">Uncharacterized protein</fullName>
    </submittedName>
</protein>
<dbReference type="Proteomes" id="UP000006727">
    <property type="component" value="Chromosome 7"/>
</dbReference>
<name>A0A7I3ZAZ5_PHYPA</name>
<dbReference type="Gramene" id="Pp3c7_3380V3.2">
    <property type="protein sequence ID" value="PAC:32924440.CDS.1"/>
    <property type="gene ID" value="Pp3c7_3380"/>
</dbReference>
<evidence type="ECO:0000313" key="1">
    <source>
        <dbReference type="EnsemblPlants" id="PAC:32924440.CDS.1"/>
    </source>
</evidence>
<sequence length="59" mass="6940">MAYCFNRQASFASYSPYQLLYGWEPILFNSIHEKYATIIDLNDSNVLAQCLHEQAKFFK</sequence>
<keyword evidence="2" id="KW-1185">Reference proteome</keyword>
<dbReference type="EMBL" id="ABEU02000007">
    <property type="status" value="NOT_ANNOTATED_CDS"/>
    <property type="molecule type" value="Genomic_DNA"/>
</dbReference>
<evidence type="ECO:0000313" key="2">
    <source>
        <dbReference type="Proteomes" id="UP000006727"/>
    </source>
</evidence>
<accession>A0A7I3ZAZ5</accession>
<dbReference type="EnsemblPlants" id="Pp3c7_3380V3.2">
    <property type="protein sequence ID" value="PAC:32924440.CDS.1"/>
    <property type="gene ID" value="Pp3c7_3380"/>
</dbReference>
<reference evidence="1 2" key="2">
    <citation type="journal article" date="2018" name="Plant J.">
        <title>The Physcomitrella patens chromosome-scale assembly reveals moss genome structure and evolution.</title>
        <authorList>
            <person name="Lang D."/>
            <person name="Ullrich K.K."/>
            <person name="Murat F."/>
            <person name="Fuchs J."/>
            <person name="Jenkins J."/>
            <person name="Haas F.B."/>
            <person name="Piednoel M."/>
            <person name="Gundlach H."/>
            <person name="Van Bel M."/>
            <person name="Meyberg R."/>
            <person name="Vives C."/>
            <person name="Morata J."/>
            <person name="Symeonidi A."/>
            <person name="Hiss M."/>
            <person name="Muchero W."/>
            <person name="Kamisugi Y."/>
            <person name="Saleh O."/>
            <person name="Blanc G."/>
            <person name="Decker E.L."/>
            <person name="van Gessel N."/>
            <person name="Grimwood J."/>
            <person name="Hayes R.D."/>
            <person name="Graham S.W."/>
            <person name="Gunter L.E."/>
            <person name="McDaniel S.F."/>
            <person name="Hoernstein S.N.W."/>
            <person name="Larsson A."/>
            <person name="Li F.W."/>
            <person name="Perroud P.F."/>
            <person name="Phillips J."/>
            <person name="Ranjan P."/>
            <person name="Rokshar D.S."/>
            <person name="Rothfels C.J."/>
            <person name="Schneider L."/>
            <person name="Shu S."/>
            <person name="Stevenson D.W."/>
            <person name="Thummler F."/>
            <person name="Tillich M."/>
            <person name="Villarreal Aguilar J.C."/>
            <person name="Widiez T."/>
            <person name="Wong G.K."/>
            <person name="Wymore A."/>
            <person name="Zhang Y."/>
            <person name="Zimmer A.D."/>
            <person name="Quatrano R.S."/>
            <person name="Mayer K.F.X."/>
            <person name="Goodstein D."/>
            <person name="Casacuberta J.M."/>
            <person name="Vandepoele K."/>
            <person name="Reski R."/>
            <person name="Cuming A.C."/>
            <person name="Tuskan G.A."/>
            <person name="Maumus F."/>
            <person name="Salse J."/>
            <person name="Schmutz J."/>
            <person name="Rensing S.A."/>
        </authorList>
    </citation>
    <scope>NUCLEOTIDE SEQUENCE [LARGE SCALE GENOMIC DNA]</scope>
    <source>
        <strain evidence="1 2">cv. Gransden 2004</strain>
    </source>
</reference>
<organism evidence="1 2">
    <name type="scientific">Physcomitrium patens</name>
    <name type="common">Spreading-leaved earth moss</name>
    <name type="synonym">Physcomitrella patens</name>
    <dbReference type="NCBI Taxonomy" id="3218"/>
    <lineage>
        <taxon>Eukaryota</taxon>
        <taxon>Viridiplantae</taxon>
        <taxon>Streptophyta</taxon>
        <taxon>Embryophyta</taxon>
        <taxon>Bryophyta</taxon>
        <taxon>Bryophytina</taxon>
        <taxon>Bryopsida</taxon>
        <taxon>Funariidae</taxon>
        <taxon>Funariales</taxon>
        <taxon>Funariaceae</taxon>
        <taxon>Physcomitrium</taxon>
    </lineage>
</organism>
<reference evidence="1 2" key="1">
    <citation type="journal article" date="2008" name="Science">
        <title>The Physcomitrella genome reveals evolutionary insights into the conquest of land by plants.</title>
        <authorList>
            <person name="Rensing S."/>
            <person name="Lang D."/>
            <person name="Zimmer A."/>
            <person name="Terry A."/>
            <person name="Salamov A."/>
            <person name="Shapiro H."/>
            <person name="Nishiyama T."/>
            <person name="Perroud P.-F."/>
            <person name="Lindquist E."/>
            <person name="Kamisugi Y."/>
            <person name="Tanahashi T."/>
            <person name="Sakakibara K."/>
            <person name="Fujita T."/>
            <person name="Oishi K."/>
            <person name="Shin-I T."/>
            <person name="Kuroki Y."/>
            <person name="Toyoda A."/>
            <person name="Suzuki Y."/>
            <person name="Hashimoto A."/>
            <person name="Yamaguchi K."/>
            <person name="Sugano A."/>
            <person name="Kohara Y."/>
            <person name="Fujiyama A."/>
            <person name="Anterola A."/>
            <person name="Aoki S."/>
            <person name="Ashton N."/>
            <person name="Barbazuk W.B."/>
            <person name="Barker E."/>
            <person name="Bennetzen J."/>
            <person name="Bezanilla M."/>
            <person name="Blankenship R."/>
            <person name="Cho S.H."/>
            <person name="Dutcher S."/>
            <person name="Estelle M."/>
            <person name="Fawcett J.A."/>
            <person name="Gundlach H."/>
            <person name="Hanada K."/>
            <person name="Heyl A."/>
            <person name="Hicks K.A."/>
            <person name="Hugh J."/>
            <person name="Lohr M."/>
            <person name="Mayer K."/>
            <person name="Melkozernov A."/>
            <person name="Murata T."/>
            <person name="Nelson D."/>
            <person name="Pils B."/>
            <person name="Prigge M."/>
            <person name="Reiss B."/>
            <person name="Renner T."/>
            <person name="Rombauts S."/>
            <person name="Rushton P."/>
            <person name="Sanderfoot A."/>
            <person name="Schween G."/>
            <person name="Shiu S.-H."/>
            <person name="Stueber K."/>
            <person name="Theodoulou F.L."/>
            <person name="Tu H."/>
            <person name="Van de Peer Y."/>
            <person name="Verrier P.J."/>
            <person name="Waters E."/>
            <person name="Wood A."/>
            <person name="Yang L."/>
            <person name="Cove D."/>
            <person name="Cuming A."/>
            <person name="Hasebe M."/>
            <person name="Lucas S."/>
            <person name="Mishler D.B."/>
            <person name="Reski R."/>
            <person name="Grigoriev I."/>
            <person name="Quatrano R.S."/>
            <person name="Boore J.L."/>
        </authorList>
    </citation>
    <scope>NUCLEOTIDE SEQUENCE [LARGE SCALE GENOMIC DNA]</scope>
    <source>
        <strain evidence="1 2">cv. Gransden 2004</strain>
    </source>
</reference>